<evidence type="ECO:0000313" key="2">
    <source>
        <dbReference type="EMBL" id="KAG8461930.1"/>
    </source>
</evidence>
<feature type="region of interest" description="Disordered" evidence="1">
    <location>
        <begin position="59"/>
        <end position="104"/>
    </location>
</feature>
<dbReference type="AlphaFoldDB" id="A0A8J6C9T5"/>
<reference evidence="2" key="1">
    <citation type="submission" date="2021-05" db="EMBL/GenBank/DDBJ databases">
        <title>The genome of the haptophyte Pavlova lutheri (Diacronema luteri, Pavlovales) - a model for lipid biosynthesis in eukaryotic algae.</title>
        <authorList>
            <person name="Hulatt C.J."/>
            <person name="Posewitz M.C."/>
        </authorList>
    </citation>
    <scope>NUCLEOTIDE SEQUENCE</scope>
    <source>
        <strain evidence="2">NIVA-4/92</strain>
    </source>
</reference>
<dbReference type="OrthoDB" id="205787at2759"/>
<keyword evidence="3" id="KW-1185">Reference proteome</keyword>
<comment type="caution">
    <text evidence="2">The sequence shown here is derived from an EMBL/GenBank/DDBJ whole genome shotgun (WGS) entry which is preliminary data.</text>
</comment>
<dbReference type="OMA" id="AQTHATC"/>
<accession>A0A8J6C9T5</accession>
<sequence length="144" mass="15489">MADQLAARRARFAREAANPAPAPVRTMAWAGGKMTSNKDTALRKFLARKGDSLSEEQRAAARAAQTHATCAPPPNVLRTTAGNTLARPDATRATAPKPDPRDAKLRKKLGEIEALEARRAAGEPLEKNQLEKIGRKGELLAQMA</sequence>
<name>A0A8J6C9T5_DIALT</name>
<organism evidence="2 3">
    <name type="scientific">Diacronema lutheri</name>
    <name type="common">Unicellular marine alga</name>
    <name type="synonym">Monochrysis lutheri</name>
    <dbReference type="NCBI Taxonomy" id="2081491"/>
    <lineage>
        <taxon>Eukaryota</taxon>
        <taxon>Haptista</taxon>
        <taxon>Haptophyta</taxon>
        <taxon>Pavlovophyceae</taxon>
        <taxon>Pavlovales</taxon>
        <taxon>Pavlovaceae</taxon>
        <taxon>Diacronema</taxon>
    </lineage>
</organism>
<protein>
    <submittedName>
        <fullName evidence="2">Uncharacterized protein</fullName>
    </submittedName>
</protein>
<gene>
    <name evidence="2" type="ORF">KFE25_013949</name>
</gene>
<feature type="region of interest" description="Disordered" evidence="1">
    <location>
        <begin position="1"/>
        <end position="21"/>
    </location>
</feature>
<feature type="compositionally biased region" description="Low complexity" evidence="1">
    <location>
        <begin position="60"/>
        <end position="70"/>
    </location>
</feature>
<proteinExistence type="predicted"/>
<evidence type="ECO:0000313" key="3">
    <source>
        <dbReference type="Proteomes" id="UP000751190"/>
    </source>
</evidence>
<evidence type="ECO:0000256" key="1">
    <source>
        <dbReference type="SAM" id="MobiDB-lite"/>
    </source>
</evidence>
<dbReference type="Proteomes" id="UP000751190">
    <property type="component" value="Unassembled WGS sequence"/>
</dbReference>
<dbReference type="EMBL" id="JAGTXO010000023">
    <property type="protein sequence ID" value="KAG8461930.1"/>
    <property type="molecule type" value="Genomic_DNA"/>
</dbReference>